<dbReference type="InterPro" id="IPR035901">
    <property type="entry name" value="GIY-YIG_endonuc_sf"/>
</dbReference>
<dbReference type="SUPFAM" id="SSF82771">
    <property type="entry name" value="GIY-YIG endonuclease"/>
    <property type="match status" value="1"/>
</dbReference>
<protein>
    <recommendedName>
        <fullName evidence="2">GIY-YIG domain-containing protein</fullName>
    </recommendedName>
</protein>
<evidence type="ECO:0000313" key="3">
    <source>
        <dbReference type="EMBL" id="PIU72028.1"/>
    </source>
</evidence>
<name>A0A2M7AQW6_9BACT</name>
<dbReference type="PROSITE" id="PS50164">
    <property type="entry name" value="GIY_YIG"/>
    <property type="match status" value="1"/>
</dbReference>
<dbReference type="PANTHER" id="PTHR34477">
    <property type="entry name" value="UPF0213 PROTEIN YHBQ"/>
    <property type="match status" value="1"/>
</dbReference>
<dbReference type="AlphaFoldDB" id="A0A2M7AQW6"/>
<dbReference type="Proteomes" id="UP000230972">
    <property type="component" value="Unassembled WGS sequence"/>
</dbReference>
<proteinExistence type="inferred from homology"/>
<evidence type="ECO:0000259" key="2">
    <source>
        <dbReference type="PROSITE" id="PS50164"/>
    </source>
</evidence>
<dbReference type="PANTHER" id="PTHR34477:SF5">
    <property type="entry name" value="BSL5627 PROTEIN"/>
    <property type="match status" value="1"/>
</dbReference>
<evidence type="ECO:0000256" key="1">
    <source>
        <dbReference type="ARBA" id="ARBA00007435"/>
    </source>
</evidence>
<accession>A0A2M7AQW6</accession>
<feature type="domain" description="GIY-YIG" evidence="2">
    <location>
        <begin position="1"/>
        <end position="76"/>
    </location>
</feature>
<gene>
    <name evidence="3" type="ORF">COS80_00005</name>
</gene>
<dbReference type="Pfam" id="PF01541">
    <property type="entry name" value="GIY-YIG"/>
    <property type="match status" value="1"/>
</dbReference>
<comment type="caution">
    <text evidence="3">The sequence shown here is derived from an EMBL/GenBank/DDBJ whole genome shotgun (WGS) entry which is preliminary data.</text>
</comment>
<dbReference type="InterPro" id="IPR000305">
    <property type="entry name" value="GIY-YIG_endonuc"/>
</dbReference>
<dbReference type="EMBL" id="PEWC01000001">
    <property type="protein sequence ID" value="PIU72028.1"/>
    <property type="molecule type" value="Genomic_DNA"/>
</dbReference>
<organism evidence="3 4">
    <name type="scientific">Candidatus Woesebacteria bacterium CG06_land_8_20_14_3_00_39_27</name>
    <dbReference type="NCBI Taxonomy" id="1975057"/>
    <lineage>
        <taxon>Bacteria</taxon>
        <taxon>Candidatus Woeseibacteriota</taxon>
    </lineage>
</organism>
<dbReference type="Gene3D" id="3.40.1440.10">
    <property type="entry name" value="GIY-YIG endonuclease"/>
    <property type="match status" value="1"/>
</dbReference>
<reference evidence="4" key="1">
    <citation type="submission" date="2017-09" db="EMBL/GenBank/DDBJ databases">
        <title>Depth-based differentiation of microbial function through sediment-hosted aquifers and enrichment of novel symbionts in the deep terrestrial subsurface.</title>
        <authorList>
            <person name="Probst A.J."/>
            <person name="Ladd B."/>
            <person name="Jarett J.K."/>
            <person name="Geller-Mcgrath D.E."/>
            <person name="Sieber C.M.K."/>
            <person name="Emerson J.B."/>
            <person name="Anantharaman K."/>
            <person name="Thomas B.C."/>
            <person name="Malmstrom R."/>
            <person name="Stieglmeier M."/>
            <person name="Klingl A."/>
            <person name="Woyke T."/>
            <person name="Ryan C.M."/>
            <person name="Banfield J.F."/>
        </authorList>
    </citation>
    <scope>NUCLEOTIDE SEQUENCE [LARGE SCALE GENOMIC DNA]</scope>
</reference>
<sequence>MGYVYILGNQKPVLYVGVTSDLVKRVKRHRSGYGSGFSGKYKTYKLLYYELFDNMKDAYKREKQLKNWHRDWKINLIRSKNPGLEDLYTKILK</sequence>
<comment type="similarity">
    <text evidence="1">Belongs to the UPF0213 family.</text>
</comment>
<evidence type="ECO:0000313" key="4">
    <source>
        <dbReference type="Proteomes" id="UP000230972"/>
    </source>
</evidence>
<dbReference type="CDD" id="cd10448">
    <property type="entry name" value="GIY-YIG_unchar_3"/>
    <property type="match status" value="1"/>
</dbReference>
<dbReference type="SMART" id="SM00465">
    <property type="entry name" value="GIYc"/>
    <property type="match status" value="1"/>
</dbReference>
<dbReference type="InterPro" id="IPR050190">
    <property type="entry name" value="UPF0213_domain"/>
</dbReference>